<name>A0A318XJI0_9FIRM</name>
<evidence type="ECO:0000313" key="3">
    <source>
        <dbReference type="EMBL" id="PYG87429.1"/>
    </source>
</evidence>
<reference evidence="3 4" key="1">
    <citation type="submission" date="2018-06" db="EMBL/GenBank/DDBJ databases">
        <title>Genomic Encyclopedia of Type Strains, Phase I: the one thousand microbial genomes (KMG-I) project.</title>
        <authorList>
            <person name="Kyrpides N."/>
        </authorList>
    </citation>
    <scope>NUCLEOTIDE SEQUENCE [LARGE SCALE GENOMIC DNA]</scope>
    <source>
        <strain evidence="3 4">DSM 19573</strain>
    </source>
</reference>
<dbReference type="NCBIfam" id="TIGR02867">
    <property type="entry name" value="spore_II_P"/>
    <property type="match status" value="1"/>
</dbReference>
<proteinExistence type="predicted"/>
<evidence type="ECO:0000256" key="2">
    <source>
        <dbReference type="SAM" id="Phobius"/>
    </source>
</evidence>
<protein>
    <submittedName>
        <fullName evidence="3">Stage II sporulation protein P</fullName>
    </submittedName>
</protein>
<feature type="region of interest" description="Disordered" evidence="1">
    <location>
        <begin position="133"/>
        <end position="165"/>
    </location>
</feature>
<dbReference type="Pfam" id="PF07454">
    <property type="entry name" value="SpoIIP"/>
    <property type="match status" value="1"/>
</dbReference>
<dbReference type="EMBL" id="QKMR01000011">
    <property type="protein sequence ID" value="PYG87429.1"/>
    <property type="molecule type" value="Genomic_DNA"/>
</dbReference>
<keyword evidence="4" id="KW-1185">Reference proteome</keyword>
<dbReference type="InterPro" id="IPR010897">
    <property type="entry name" value="Spore_II_P"/>
</dbReference>
<evidence type="ECO:0000313" key="4">
    <source>
        <dbReference type="Proteomes" id="UP000248132"/>
    </source>
</evidence>
<dbReference type="OrthoDB" id="1633470at2"/>
<accession>A0A318XJI0</accession>
<dbReference type="AlphaFoldDB" id="A0A318XJI0"/>
<evidence type="ECO:0000256" key="1">
    <source>
        <dbReference type="SAM" id="MobiDB-lite"/>
    </source>
</evidence>
<keyword evidence="2" id="KW-0812">Transmembrane</keyword>
<dbReference type="RefSeq" id="WP_110462126.1">
    <property type="nucleotide sequence ID" value="NZ_QKMR01000011.1"/>
</dbReference>
<keyword evidence="2" id="KW-0472">Membrane</keyword>
<feature type="transmembrane region" description="Helical" evidence="2">
    <location>
        <begin position="21"/>
        <end position="42"/>
    </location>
</feature>
<keyword evidence="2" id="KW-1133">Transmembrane helix</keyword>
<gene>
    <name evidence="3" type="ORF">LY28_02099</name>
</gene>
<organism evidence="3 4">
    <name type="scientific">Ruminiclostridium sufflavum DSM 19573</name>
    <dbReference type="NCBI Taxonomy" id="1121337"/>
    <lineage>
        <taxon>Bacteria</taxon>
        <taxon>Bacillati</taxon>
        <taxon>Bacillota</taxon>
        <taxon>Clostridia</taxon>
        <taxon>Eubacteriales</taxon>
        <taxon>Oscillospiraceae</taxon>
        <taxon>Ruminiclostridium</taxon>
    </lineage>
</organism>
<dbReference type="Proteomes" id="UP000248132">
    <property type="component" value="Unassembled WGS sequence"/>
</dbReference>
<feature type="compositionally biased region" description="Basic and acidic residues" evidence="1">
    <location>
        <begin position="133"/>
        <end position="142"/>
    </location>
</feature>
<comment type="caution">
    <text evidence="3">The sequence shown here is derived from an EMBL/GenBank/DDBJ whole genome shotgun (WGS) entry which is preliminary data.</text>
</comment>
<sequence>MKIQSGDYLYSSQNIGSSRRSLTKMPIILCAVGGILLGSLAFKAANIGISSVDKNSVSSGSKAILAAEALKLKASDYEALDRVNDILFKSFGMDRYNPITILNANYPYFKMFYSNEYQNYLVQLQAEKEKKEAEEKKNKEAGAKTAAAAAQAKEENKAAEEGQDGAFKEASSCLTYEDDVSHEEKENSSVVTSGKVNIINQTKYSIDINKLLKEPLKLPDKKGPQILVYHTHTTESFLKSLDQLAMKNIASRTTDSKYNVTRVGNSLVSDLEKFKIDVLHDVTIHDKDYNSSYVNSLKTLTKYVNKYPSLKMTIDLHRDAVSGEKLRVVKKVDGKDAAQIMFVIGTDSKLSNPNWKDNLKLAVKIQARLNEICPGLAKPIYLSKSRYNQHLTNGSVIVEIGGDGNVIDECVRSTKYLAQAINDVMYK</sequence>